<dbReference type="Proteomes" id="UP000605201">
    <property type="component" value="Unassembled WGS sequence"/>
</dbReference>
<name>A0A8J6TP98_9BACT</name>
<keyword evidence="5 6" id="KW-0472">Membrane</keyword>
<evidence type="ECO:0000256" key="6">
    <source>
        <dbReference type="SAM" id="Phobius"/>
    </source>
</evidence>
<organism evidence="7 8">
    <name type="scientific">Candidatus Desulfatibia vada</name>
    <dbReference type="NCBI Taxonomy" id="2841696"/>
    <lineage>
        <taxon>Bacteria</taxon>
        <taxon>Pseudomonadati</taxon>
        <taxon>Thermodesulfobacteriota</taxon>
        <taxon>Desulfobacteria</taxon>
        <taxon>Desulfobacterales</taxon>
        <taxon>Desulfobacterales incertae sedis</taxon>
        <taxon>Candidatus Desulfatibia</taxon>
    </lineage>
</organism>
<feature type="transmembrane region" description="Helical" evidence="6">
    <location>
        <begin position="20"/>
        <end position="53"/>
    </location>
</feature>
<evidence type="ECO:0000313" key="7">
    <source>
        <dbReference type="EMBL" id="MBC8430312.1"/>
    </source>
</evidence>
<dbReference type="PANTHER" id="PTHR34857">
    <property type="entry name" value="SLL0384 PROTEIN"/>
    <property type="match status" value="1"/>
</dbReference>
<evidence type="ECO:0000313" key="8">
    <source>
        <dbReference type="Proteomes" id="UP000605201"/>
    </source>
</evidence>
<dbReference type="InterPro" id="IPR012809">
    <property type="entry name" value="ECF_CbiQ"/>
</dbReference>
<dbReference type="PANTHER" id="PTHR34857:SF2">
    <property type="entry name" value="SLL0384 PROTEIN"/>
    <property type="match status" value="1"/>
</dbReference>
<keyword evidence="4 6" id="KW-1133">Transmembrane helix</keyword>
<reference evidence="7 8" key="1">
    <citation type="submission" date="2020-08" db="EMBL/GenBank/DDBJ databases">
        <title>Bridging the membrane lipid divide: bacteria of the FCB group superphylum have the potential to synthesize archaeal ether lipids.</title>
        <authorList>
            <person name="Villanueva L."/>
            <person name="Von Meijenfeldt F.A.B."/>
            <person name="Westbye A.B."/>
            <person name="Yadav S."/>
            <person name="Hopmans E.C."/>
            <person name="Dutilh B.E."/>
            <person name="Sinninghe Damste J.S."/>
        </authorList>
    </citation>
    <scope>NUCLEOTIDE SEQUENCE [LARGE SCALE GENOMIC DNA]</scope>
    <source>
        <strain evidence="7">NIOZ-UU17</strain>
    </source>
</reference>
<feature type="transmembrane region" description="Helical" evidence="6">
    <location>
        <begin position="65"/>
        <end position="83"/>
    </location>
</feature>
<keyword evidence="2" id="KW-1003">Cell membrane</keyword>
<evidence type="ECO:0000256" key="2">
    <source>
        <dbReference type="ARBA" id="ARBA00022475"/>
    </source>
</evidence>
<evidence type="ECO:0000256" key="4">
    <source>
        <dbReference type="ARBA" id="ARBA00022989"/>
    </source>
</evidence>
<sequence>MFEELSNGDSFIRHLDPRVKIVVVFLFSIVVATARQFQVLTAALVLGVFIVLMTQIPFMELGRRLIPVNLLIVFLWLFLPFTFKGEPLFFMGPLAVTREGVLYAAGISVKSNAMMLMLIALVASTPISTLGHALRALGIPPKIVHLFFFTYRYIHVMHREYVRLKNSMKMRGFIPGNSLHTYKTLAYMVGMLLIRSFDRAQRVYNAMLCRGFNGNLYSLSKFSLNRKDIVSLALMIAVILALGVLEWKKTI</sequence>
<dbReference type="Pfam" id="PF02361">
    <property type="entry name" value="CbiQ"/>
    <property type="match status" value="1"/>
</dbReference>
<feature type="transmembrane region" description="Helical" evidence="6">
    <location>
        <begin position="134"/>
        <end position="154"/>
    </location>
</feature>
<protein>
    <submittedName>
        <fullName evidence="7">Cobalt ECF transporter T component CbiQ</fullName>
    </submittedName>
</protein>
<dbReference type="NCBIfam" id="TIGR02454">
    <property type="entry name" value="ECF_T_CbiQ"/>
    <property type="match status" value="1"/>
</dbReference>
<accession>A0A8J6TP98</accession>
<keyword evidence="3 6" id="KW-0812">Transmembrane</keyword>
<comment type="subcellular location">
    <subcellularLocation>
        <location evidence="1">Cell membrane</location>
        <topology evidence="1">Multi-pass membrane protein</topology>
    </subcellularLocation>
</comment>
<feature type="transmembrane region" description="Helical" evidence="6">
    <location>
        <begin position="174"/>
        <end position="194"/>
    </location>
</feature>
<comment type="caution">
    <text evidence="7">The sequence shown here is derived from an EMBL/GenBank/DDBJ whole genome shotgun (WGS) entry which is preliminary data.</text>
</comment>
<feature type="transmembrane region" description="Helical" evidence="6">
    <location>
        <begin position="103"/>
        <end position="122"/>
    </location>
</feature>
<evidence type="ECO:0000256" key="5">
    <source>
        <dbReference type="ARBA" id="ARBA00023136"/>
    </source>
</evidence>
<dbReference type="GO" id="GO:0006824">
    <property type="term" value="P:cobalt ion transport"/>
    <property type="evidence" value="ECO:0007669"/>
    <property type="project" value="InterPro"/>
</dbReference>
<gene>
    <name evidence="7" type="primary">cbiQ</name>
    <name evidence="7" type="ORF">H8D96_00165</name>
</gene>
<dbReference type="CDD" id="cd16914">
    <property type="entry name" value="EcfT"/>
    <property type="match status" value="1"/>
</dbReference>
<proteinExistence type="predicted"/>
<dbReference type="EMBL" id="JACNIG010000011">
    <property type="protein sequence ID" value="MBC8430312.1"/>
    <property type="molecule type" value="Genomic_DNA"/>
</dbReference>
<feature type="transmembrane region" description="Helical" evidence="6">
    <location>
        <begin position="229"/>
        <end position="247"/>
    </location>
</feature>
<evidence type="ECO:0000256" key="3">
    <source>
        <dbReference type="ARBA" id="ARBA00022692"/>
    </source>
</evidence>
<dbReference type="InterPro" id="IPR051611">
    <property type="entry name" value="ECF_transporter_component"/>
</dbReference>
<dbReference type="InterPro" id="IPR003339">
    <property type="entry name" value="ABC/ECF_trnsptr_transmembrane"/>
</dbReference>
<dbReference type="AlphaFoldDB" id="A0A8J6TP98"/>
<dbReference type="GO" id="GO:0043190">
    <property type="term" value="C:ATP-binding cassette (ABC) transporter complex"/>
    <property type="evidence" value="ECO:0007669"/>
    <property type="project" value="InterPro"/>
</dbReference>
<evidence type="ECO:0000256" key="1">
    <source>
        <dbReference type="ARBA" id="ARBA00004651"/>
    </source>
</evidence>